<protein>
    <submittedName>
        <fullName evidence="2">ATP-binding protein</fullName>
    </submittedName>
</protein>
<evidence type="ECO:0000313" key="3">
    <source>
        <dbReference type="Proteomes" id="UP001487296"/>
    </source>
</evidence>
<gene>
    <name evidence="2" type="ORF">AAAT34_00235</name>
</gene>
<dbReference type="EMBL" id="JBBNFP010000001">
    <property type="protein sequence ID" value="MEQ2485477.1"/>
    <property type="molecule type" value="Genomic_DNA"/>
</dbReference>
<keyword evidence="3" id="KW-1185">Reference proteome</keyword>
<dbReference type="SUPFAM" id="SSF52540">
    <property type="entry name" value="P-loop containing nucleoside triphosphate hydrolases"/>
    <property type="match status" value="1"/>
</dbReference>
<dbReference type="InterPro" id="IPR018631">
    <property type="entry name" value="AAA-ATPase-like_dom"/>
</dbReference>
<name>A0ABV1FM61_9BACT</name>
<dbReference type="RefSeq" id="WP_317192656.1">
    <property type="nucleotide sequence ID" value="NZ_JAHKBE010000006.1"/>
</dbReference>
<dbReference type="InterPro" id="IPR027417">
    <property type="entry name" value="P-loop_NTPase"/>
</dbReference>
<dbReference type="PANTHER" id="PTHR34825:SF1">
    <property type="entry name" value="AAA-ATPASE-LIKE DOMAIN-CONTAINING PROTEIN"/>
    <property type="match status" value="1"/>
</dbReference>
<keyword evidence="2" id="KW-0067">ATP-binding</keyword>
<organism evidence="2 3">
    <name type="scientific">Hallella faecis</name>
    <dbReference type="NCBI Taxonomy" id="2841596"/>
    <lineage>
        <taxon>Bacteria</taxon>
        <taxon>Pseudomonadati</taxon>
        <taxon>Bacteroidota</taxon>
        <taxon>Bacteroidia</taxon>
        <taxon>Bacteroidales</taxon>
        <taxon>Prevotellaceae</taxon>
        <taxon>Hallella</taxon>
    </lineage>
</organism>
<dbReference type="Proteomes" id="UP001487296">
    <property type="component" value="Unassembled WGS sequence"/>
</dbReference>
<dbReference type="InterPro" id="IPR012547">
    <property type="entry name" value="PDDEXK_9"/>
</dbReference>
<comment type="caution">
    <text evidence="2">The sequence shown here is derived from an EMBL/GenBank/DDBJ whole genome shotgun (WGS) entry which is preliminary data.</text>
</comment>
<dbReference type="Pfam" id="PF08011">
    <property type="entry name" value="PDDEXK_9"/>
    <property type="match status" value="1"/>
</dbReference>
<accession>A0ABV1FM61</accession>
<evidence type="ECO:0000259" key="1">
    <source>
        <dbReference type="Pfam" id="PF09820"/>
    </source>
</evidence>
<dbReference type="GO" id="GO:0005524">
    <property type="term" value="F:ATP binding"/>
    <property type="evidence" value="ECO:0007669"/>
    <property type="project" value="UniProtKB-KW"/>
</dbReference>
<dbReference type="Pfam" id="PF09820">
    <property type="entry name" value="AAA-ATPase_like"/>
    <property type="match status" value="1"/>
</dbReference>
<dbReference type="PANTHER" id="PTHR34825">
    <property type="entry name" value="CONSERVED PROTEIN, WITH A WEAK D-GALACTARATE DEHYDRATASE/ALTRONATE HYDROLASE DOMAIN"/>
    <property type="match status" value="1"/>
</dbReference>
<evidence type="ECO:0000313" key="2">
    <source>
        <dbReference type="EMBL" id="MEQ2485477.1"/>
    </source>
</evidence>
<keyword evidence="2" id="KW-0547">Nucleotide-binding</keyword>
<sequence>MMARLVNYYPVGIQTFEKLREDHYLYVDKTKYIVDFRKKKMSYVFLSRPRRFGKSLFASTLHAYFAGKKELFDGLAIADYEKEWNAYPVLHFDLSGAKHMDKEQLDRYLSDMLYDQEAVYGYKSQKVDPNIRLKDLVKKAHEQTGRKAVIIIDEYDAPLLDVVHEKENLLPLRQTMQNFYSPIKLLDPHLEFVFITGITKFSQLSIFSELNNLENISMFDQYSALCGISLTELTTAMKPDVQALGEALGMSYEACLEALRSYYDGYHFSEHSEDVFNPFSLVKALNAQKIAPYWYGSGTPTYLIKTLQKYHVNVMDIEKKSCDVDDFNVSPEQMVSALPLLYQSGYLTIKKFNPLLHRYTLEYPNKEVKTGMLKNLAPNYLSPVQLDNSSVVGDLLEKLYEGNIEGAMVRLKAFLASISNRLSNKNERDFQTVFYLIFNLMGAHMRVEEESAIGRADAVVHMPEAVYVFELKYDGSAEEAMRQIDNKGYLIPYSADGKRLYKIGVNFSSEQRTINEWVIKEE</sequence>
<feature type="domain" description="AAA-ATPase-like" evidence="1">
    <location>
        <begin position="10"/>
        <end position="207"/>
    </location>
</feature>
<proteinExistence type="predicted"/>
<reference evidence="2 3" key="1">
    <citation type="submission" date="2024-04" db="EMBL/GenBank/DDBJ databases">
        <title>Human intestinal bacterial collection.</title>
        <authorList>
            <person name="Pauvert C."/>
            <person name="Hitch T.C.A."/>
            <person name="Clavel T."/>
        </authorList>
    </citation>
    <scope>NUCLEOTIDE SEQUENCE [LARGE SCALE GENOMIC DNA]</scope>
    <source>
        <strain evidence="2 3">CLA-AA-H145</strain>
    </source>
</reference>